<protein>
    <submittedName>
        <fullName evidence="2">Uncharacterized protein</fullName>
    </submittedName>
</protein>
<feature type="compositionally biased region" description="Polar residues" evidence="1">
    <location>
        <begin position="139"/>
        <end position="175"/>
    </location>
</feature>
<reference evidence="2 3" key="1">
    <citation type="submission" date="2015-11" db="EMBL/GenBank/DDBJ databases">
        <authorList>
            <person name="Lin W."/>
        </authorList>
    </citation>
    <scope>NUCLEOTIDE SEQUENCE [LARGE SCALE GENOMIC DNA]</scope>
    <source>
        <strain evidence="2 3">HCH-1</strain>
    </source>
</reference>
<evidence type="ECO:0000313" key="3">
    <source>
        <dbReference type="Proteomes" id="UP000060487"/>
    </source>
</evidence>
<evidence type="ECO:0000256" key="1">
    <source>
        <dbReference type="SAM" id="MobiDB-lite"/>
    </source>
</evidence>
<dbReference type="RefSeq" id="WP_085052732.1">
    <property type="nucleotide sequence ID" value="NZ_LNQR01000074.1"/>
</dbReference>
<sequence length="207" mass="23032">MDINAHNKKTDFIKASNGTFNFGEIIDGKEKIPIRLEVGNDDYGKTHIEKKRIQKIKNAGYKNVESFIEDVSKNYNQIWEQPNGRLMIVRRNGDAKIAVVELKKRIGDSYYGVTTGFIAGPDYPSKGGRKLRQGGERTPSVSPEQLTPLTNTAPSEAQVSSAWRTGQVASTSIVPQPNDIVKARDRPVKRKLRGALDTRPHNSNATK</sequence>
<name>A0ABR5SDW0_9BACT</name>
<feature type="region of interest" description="Disordered" evidence="1">
    <location>
        <begin position="122"/>
        <end position="207"/>
    </location>
</feature>
<evidence type="ECO:0000313" key="2">
    <source>
        <dbReference type="EMBL" id="KWT83678.1"/>
    </source>
</evidence>
<comment type="caution">
    <text evidence="2">The sequence shown here is derived from an EMBL/GenBank/DDBJ whole genome shotgun (WGS) entry which is preliminary data.</text>
</comment>
<accession>A0ABR5SDW0</accession>
<proteinExistence type="predicted"/>
<dbReference type="Proteomes" id="UP000060487">
    <property type="component" value="Unassembled WGS sequence"/>
</dbReference>
<dbReference type="EMBL" id="LNQR01000074">
    <property type="protein sequence ID" value="KWT83678.1"/>
    <property type="molecule type" value="Genomic_DNA"/>
</dbReference>
<organism evidence="2 3">
    <name type="scientific">Candidatus Magnetominusculus xianensis</name>
    <dbReference type="NCBI Taxonomy" id="1748249"/>
    <lineage>
        <taxon>Bacteria</taxon>
        <taxon>Pseudomonadati</taxon>
        <taxon>Nitrospirota</taxon>
        <taxon>Nitrospiria</taxon>
        <taxon>Nitrospirales</taxon>
        <taxon>Nitrospiraceae</taxon>
        <taxon>Candidatus Magnetominusculus</taxon>
    </lineage>
</organism>
<gene>
    <name evidence="2" type="ORF">ASN18_2129</name>
</gene>
<keyword evidence="3" id="KW-1185">Reference proteome</keyword>